<evidence type="ECO:0000313" key="16">
    <source>
        <dbReference type="EMBL" id="GLC54398.1"/>
    </source>
</evidence>
<dbReference type="Gene3D" id="3.30.70.2850">
    <property type="match status" value="1"/>
</dbReference>
<feature type="compositionally biased region" description="Basic and acidic residues" evidence="14">
    <location>
        <begin position="272"/>
        <end position="281"/>
    </location>
</feature>
<dbReference type="InterPro" id="IPR007081">
    <property type="entry name" value="RNA_pol_Rpb1_5"/>
</dbReference>
<dbReference type="GO" id="GO:0003899">
    <property type="term" value="F:DNA-directed RNA polymerase activity"/>
    <property type="evidence" value="ECO:0007669"/>
    <property type="project" value="UniProtKB-EC"/>
</dbReference>
<evidence type="ECO:0000259" key="15">
    <source>
        <dbReference type="SMART" id="SM00663"/>
    </source>
</evidence>
<keyword evidence="10 12" id="KW-0804">Transcription</keyword>
<evidence type="ECO:0000256" key="5">
    <source>
        <dbReference type="ARBA" id="ARBA00022679"/>
    </source>
</evidence>
<evidence type="ECO:0000256" key="7">
    <source>
        <dbReference type="ARBA" id="ARBA00022723"/>
    </source>
</evidence>
<keyword evidence="6 12" id="KW-0548">Nucleotidyltransferase</keyword>
<dbReference type="CDD" id="cd02735">
    <property type="entry name" value="RNAP_I_Rpa1_C"/>
    <property type="match status" value="1"/>
</dbReference>
<feature type="region of interest" description="Disordered" evidence="14">
    <location>
        <begin position="261"/>
        <end position="349"/>
    </location>
</feature>
<comment type="catalytic activity">
    <reaction evidence="12">
        <text>RNA(n) + a ribonucleoside 5'-triphosphate = RNA(n+1) + diphosphate</text>
        <dbReference type="Rhea" id="RHEA:21248"/>
        <dbReference type="Rhea" id="RHEA-COMP:14527"/>
        <dbReference type="Rhea" id="RHEA-COMP:17342"/>
        <dbReference type="ChEBI" id="CHEBI:33019"/>
        <dbReference type="ChEBI" id="CHEBI:61557"/>
        <dbReference type="ChEBI" id="CHEBI:140395"/>
        <dbReference type="EC" id="2.7.7.6"/>
    </reaction>
</comment>
<dbReference type="Gene3D" id="3.30.1490.180">
    <property type="entry name" value="RNA polymerase ii"/>
    <property type="match status" value="1"/>
</dbReference>
<dbReference type="InterPro" id="IPR007066">
    <property type="entry name" value="RNA_pol_Rpb1_3"/>
</dbReference>
<dbReference type="InterPro" id="IPR042102">
    <property type="entry name" value="RNA_pol_Rpb1_3_sf"/>
</dbReference>
<comment type="function">
    <text evidence="12">DNA-dependent RNA polymerase catalyzes the transcription of DNA into RNA using the four ribonucleoside triphosphates as substrates.</text>
</comment>
<keyword evidence="3 12" id="KW-0240">DNA-directed RNA polymerase</keyword>
<dbReference type="InterPro" id="IPR044893">
    <property type="entry name" value="RNA_pol_Rpb1_clamp_domain"/>
</dbReference>
<dbReference type="InterPro" id="IPR000722">
    <property type="entry name" value="RNA_pol_asu"/>
</dbReference>
<dbReference type="InterPro" id="IPR007080">
    <property type="entry name" value="RNA_pol_Rpb1_1"/>
</dbReference>
<dbReference type="Pfam" id="PF05000">
    <property type="entry name" value="RNA_pol_Rpb1_4"/>
    <property type="match status" value="1"/>
</dbReference>
<dbReference type="Pfam" id="PF00623">
    <property type="entry name" value="RNA_pol_Rpb1_2"/>
    <property type="match status" value="1"/>
</dbReference>
<evidence type="ECO:0000256" key="1">
    <source>
        <dbReference type="ARBA" id="ARBA00004123"/>
    </source>
</evidence>
<keyword evidence="17" id="KW-1185">Reference proteome</keyword>
<evidence type="ECO:0000313" key="17">
    <source>
        <dbReference type="Proteomes" id="UP001165080"/>
    </source>
</evidence>
<organism evidence="16 17">
    <name type="scientific">Pleodorina starrii</name>
    <dbReference type="NCBI Taxonomy" id="330485"/>
    <lineage>
        <taxon>Eukaryota</taxon>
        <taxon>Viridiplantae</taxon>
        <taxon>Chlorophyta</taxon>
        <taxon>core chlorophytes</taxon>
        <taxon>Chlorophyceae</taxon>
        <taxon>CS clade</taxon>
        <taxon>Chlamydomonadales</taxon>
        <taxon>Volvocaceae</taxon>
        <taxon>Pleodorina</taxon>
    </lineage>
</organism>
<keyword evidence="5 12" id="KW-0808">Transferase</keyword>
<evidence type="ECO:0000256" key="2">
    <source>
        <dbReference type="ARBA" id="ARBA00007207"/>
    </source>
</evidence>
<dbReference type="SMART" id="SM00663">
    <property type="entry name" value="RPOLA_N"/>
    <property type="match status" value="1"/>
</dbReference>
<evidence type="ECO:0000256" key="12">
    <source>
        <dbReference type="RuleBase" id="RU004279"/>
    </source>
</evidence>
<feature type="compositionally biased region" description="Basic and acidic residues" evidence="14">
    <location>
        <begin position="326"/>
        <end position="340"/>
    </location>
</feature>
<comment type="subcellular location">
    <subcellularLocation>
        <location evidence="1">Nucleus</location>
    </subcellularLocation>
</comment>
<feature type="region of interest" description="Disordered" evidence="14">
    <location>
        <begin position="373"/>
        <end position="422"/>
    </location>
</feature>
<dbReference type="FunFam" id="1.10.150.390:FF:000005">
    <property type="entry name" value="DNA-directed RNA polymerase subunit"/>
    <property type="match status" value="1"/>
</dbReference>
<reference evidence="16 17" key="1">
    <citation type="journal article" date="2023" name="Commun. Biol.">
        <title>Reorganization of the ancestral sex-determining regions during the evolution of trioecy in Pleodorina starrii.</title>
        <authorList>
            <person name="Takahashi K."/>
            <person name="Suzuki S."/>
            <person name="Kawai-Toyooka H."/>
            <person name="Yamamoto K."/>
            <person name="Hamaji T."/>
            <person name="Ootsuki R."/>
            <person name="Yamaguchi H."/>
            <person name="Kawachi M."/>
            <person name="Higashiyama T."/>
            <person name="Nozaki H."/>
        </authorList>
    </citation>
    <scope>NUCLEOTIDE SEQUENCE [LARGE SCALE GENOMIC DNA]</scope>
    <source>
        <strain evidence="16 17">NIES-4479</strain>
    </source>
</reference>
<dbReference type="Gene3D" id="1.10.274.100">
    <property type="entry name" value="RNA polymerase Rpb1, domain 3"/>
    <property type="match status" value="1"/>
</dbReference>
<dbReference type="GO" id="GO:0006351">
    <property type="term" value="P:DNA-templated transcription"/>
    <property type="evidence" value="ECO:0007669"/>
    <property type="project" value="InterPro"/>
</dbReference>
<name>A0A9W6BM18_9CHLO</name>
<dbReference type="PANTHER" id="PTHR19376">
    <property type="entry name" value="DNA-DIRECTED RNA POLYMERASE"/>
    <property type="match status" value="1"/>
</dbReference>
<evidence type="ECO:0000256" key="4">
    <source>
        <dbReference type="ARBA" id="ARBA00022640"/>
    </source>
</evidence>
<keyword evidence="7" id="KW-0479">Metal-binding</keyword>
<dbReference type="Gene3D" id="2.40.40.20">
    <property type="match status" value="1"/>
</dbReference>
<feature type="compositionally biased region" description="Acidic residues" evidence="14">
    <location>
        <begin position="1643"/>
        <end position="1654"/>
    </location>
</feature>
<dbReference type="GO" id="GO:0005736">
    <property type="term" value="C:RNA polymerase I complex"/>
    <property type="evidence" value="ECO:0007669"/>
    <property type="project" value="TreeGrafter"/>
</dbReference>
<dbReference type="Pfam" id="PF04983">
    <property type="entry name" value="RNA_pol_Rpb1_3"/>
    <property type="match status" value="1"/>
</dbReference>
<feature type="coiled-coil region" evidence="13">
    <location>
        <begin position="1312"/>
        <end position="1344"/>
    </location>
</feature>
<dbReference type="Gene3D" id="4.10.860.120">
    <property type="entry name" value="RNA polymerase II, clamp domain"/>
    <property type="match status" value="1"/>
</dbReference>
<dbReference type="InterPro" id="IPR047107">
    <property type="entry name" value="DNA-dir_RNA_pol1_lsu_C"/>
</dbReference>
<comment type="similarity">
    <text evidence="2">Belongs to the RNA polymerase beta' chain family. RpoC1 subfamily.</text>
</comment>
<keyword evidence="9" id="KW-0460">Magnesium</keyword>
<feature type="region of interest" description="Disordered" evidence="14">
    <location>
        <begin position="1603"/>
        <end position="1715"/>
    </location>
</feature>
<dbReference type="GO" id="GO:0003677">
    <property type="term" value="F:DNA binding"/>
    <property type="evidence" value="ECO:0007669"/>
    <property type="project" value="InterPro"/>
</dbReference>
<dbReference type="GO" id="GO:0046872">
    <property type="term" value="F:metal ion binding"/>
    <property type="evidence" value="ECO:0007669"/>
    <property type="project" value="UniProtKB-KW"/>
</dbReference>
<dbReference type="SUPFAM" id="SSF64484">
    <property type="entry name" value="beta and beta-prime subunits of DNA dependent RNA-polymerase"/>
    <property type="match status" value="1"/>
</dbReference>
<dbReference type="InterPro" id="IPR038120">
    <property type="entry name" value="Rpb1_funnel_sf"/>
</dbReference>
<dbReference type="EMBL" id="BRXU01000010">
    <property type="protein sequence ID" value="GLC54398.1"/>
    <property type="molecule type" value="Genomic_DNA"/>
</dbReference>
<keyword evidence="8" id="KW-0862">Zinc</keyword>
<dbReference type="Gene3D" id="1.10.132.30">
    <property type="match status" value="1"/>
</dbReference>
<sequence>MAAAPAKEVTTKQVAAVRFGFYTEDEVRKLSVVKITSPIIFDNMKVPVKDGLYDPRMGPVDVRDRCGTCRLGFDRCPGHFGHIELPVPVYNPLVFKVMYKLMRCTCLHCHRFKLSQQTVDVYMAKLQRLAVGDLVEAVEIGTDRAVKSRELAEFLGSPDPEKRAARLQFDAKAVPARARRSITQHSLEAMQDTISEMLSKMNSTRCQNCKIHNPAIKKQGTTKLFCVWSSRKALMENVKEGLNVADVMTNVVNDLEKGMQQELGQKAASSKRAREAREKEAGAGPPNDVKDTKPAAARKYKPGEVVNTGAYGGGADSEDDEEVVAVDDKKRAKREPRDQNGDDDDDEELDMIELGGVISDDDEAEEVAGAVVDDGADGNDDLHAGEPAAADEPGPSGRGGKGRGGAGAKAAKGKGRGRKAADDMPLDVATKYMTPTEIEEHLRLLWQNEWQVLSLIYSAQVVPTPGGRNGSRLLSEAEARTAYRMFFLRVIPVAPNRFRPPSKVGEELYEHAHNVSLVKIISACLDLTTVASATDAAQRAPNATGVDPAQAAAMDLSRRVSTWLQLQDNVCALMDSTTAENKPTGGGQGIRQTLEKKEGLFRKNMMGKRVNFAARSVISPDPYIGAGEIGVPPYFAKRLSFPERVTPLNVERLRAAVIAGAEQHPGAVAVEEISSGRMIALANMPLQRRQALAKQLLSNTAVLGRTGPLLTRLGGSSGNSSAGGLAAVSFGGCSSLPGNYIVYRHLQDGDLMLTNRQPTLHKPGLMAHRARVLKGERTIRMHYANCSTFNADFDGDEINLHLPQDQLGRSEGYVIVHADQQYIVPTDGKPIRGLIQDHVVSATLLTKRGSFYTADEYRQLVYVACTPWLSKSAAAAAADAAAAATGKTRAKVSVTALGRSSNIELEPPCMLKPRRLWSGKQVISTVVSFFTRGLPPLTCCAGGKVPTSYWGANSGEDELEFFRGAMVRGVVDKNSFGKYGLVHAVQELYGNVAAGKLLSAFSRLFTYYLQWHGFTCGMDDLLLVPHSEARRAALLAGAEARAVQASSELLRDKDRTEAAPGLPAEVLADPAAHPRELLKYEIKVSAALGERYRANRDTGKAHDMKGSGAMHALSSEVIKVCLPTGQAKSFPSNCLSLMTITGAKGSLVNFSQISCLLGQQELEGRRPPRMASGKTLPCFRPYDGGGRSNGFIGDRFLTGLRPQEYYFHCMAGREGLVDTAVKTSRSGYLQRCLVKNLESLRIHYDGTVRDNCDASIVQFAYGEDGLDVMTVSHMRQFGFLARNAERFAQQVDRDTALGASKVAALTEREARVAAALKERGKLLDKAAEAEAKGQRDAAEEARKRAAALLEGLPISALHPPTVVGASSEAFADALQAYVRTNVGGDLLAPAKGKKSKDKDGKQQLVVASSPSAVPGRVDGSTFAQLMMLKYMQSLAAAGEAVGVLAAQSVGEPSTQMTLNTFHMAGRGEANVTLGIPRLREILMTAAKRIKTPVMTLPVRAGMGAAEAQVLANRMRRLRLAECLSGITVEERPVARVPALAEGFGRVYRVTLHFFSPAQYPPEAQLSFVELVGVFRGLFSKRLQVEVEKEARRKAGVGIGKVDVSTVRDEETPAAGGNAAEEDGGGEAGGSNRSGAKKKSEKADDFEDAEEDEELREGKLRFRGGRGEAATYDAGDDEDELAAAQARRQAERRGLAAEDDDEDDENEDDEEGPDGEVAAVPASARKAAGATAAAAVGAAGADPDVDYERHTCSLSITLPLSSPKLLMLEIVERVAAITLVRSTPGIDKVYVVEAQGKESAKVQTDGVNFEGAWHHSDLANVNALTTNDIYAMYTTFGVEAARATIMREVQSVFSAYGIGVDPRHLSLIADFMTHQGGYRACNRIGIETSVSPFLKMSFETAAHFLTDATLRGSVDELKSPAARLCVGRVVELGTGSVELVQNIDV</sequence>
<dbReference type="Gene3D" id="6.10.250.2940">
    <property type="match status" value="1"/>
</dbReference>
<dbReference type="Pfam" id="PF04998">
    <property type="entry name" value="RNA_pol_Rpb1_5"/>
    <property type="match status" value="1"/>
</dbReference>
<dbReference type="FunFam" id="4.10.860.120:FF:000006">
    <property type="entry name" value="DNA-directed RNA polymerase subunit"/>
    <property type="match status" value="1"/>
</dbReference>
<dbReference type="EC" id="2.7.7.6" evidence="12"/>
<comment type="caution">
    <text evidence="16">The sequence shown here is derived from an EMBL/GenBank/DDBJ whole genome shotgun (WGS) entry which is preliminary data.</text>
</comment>
<evidence type="ECO:0000256" key="10">
    <source>
        <dbReference type="ARBA" id="ARBA00023163"/>
    </source>
</evidence>
<dbReference type="PANTHER" id="PTHR19376:SF11">
    <property type="entry name" value="DNA-DIRECTED RNA POLYMERASE I SUBUNIT RPA1"/>
    <property type="match status" value="1"/>
</dbReference>
<dbReference type="InterPro" id="IPR006592">
    <property type="entry name" value="RNA_pol_N"/>
</dbReference>
<dbReference type="CDD" id="cd01435">
    <property type="entry name" value="RNAP_I_RPA1_N"/>
    <property type="match status" value="1"/>
</dbReference>
<keyword evidence="13" id="KW-0175">Coiled coil</keyword>
<dbReference type="InterPro" id="IPR015699">
    <property type="entry name" value="DNA-dir_RNA_pol1_lsu_N"/>
</dbReference>
<dbReference type="InterPro" id="IPR007083">
    <property type="entry name" value="RNA_pol_Rpb1_4"/>
</dbReference>
<accession>A0A9W6BM18</accession>
<evidence type="ECO:0000256" key="14">
    <source>
        <dbReference type="SAM" id="MobiDB-lite"/>
    </source>
</evidence>
<keyword evidence="11" id="KW-0539">Nucleus</keyword>
<dbReference type="InterPro" id="IPR045867">
    <property type="entry name" value="DNA-dir_RpoC_beta_prime"/>
</dbReference>
<evidence type="ECO:0000256" key="8">
    <source>
        <dbReference type="ARBA" id="ARBA00022833"/>
    </source>
</evidence>
<feature type="compositionally biased region" description="Acidic residues" evidence="14">
    <location>
        <begin position="1696"/>
        <end position="1713"/>
    </location>
</feature>
<feature type="compositionally biased region" description="Acidic residues" evidence="14">
    <location>
        <begin position="316"/>
        <end position="325"/>
    </location>
</feature>
<feature type="compositionally biased region" description="Gly residues" evidence="14">
    <location>
        <begin position="396"/>
        <end position="407"/>
    </location>
</feature>
<dbReference type="Gene3D" id="1.10.150.390">
    <property type="match status" value="1"/>
</dbReference>
<dbReference type="OrthoDB" id="270392at2759"/>
<evidence type="ECO:0000256" key="6">
    <source>
        <dbReference type="ARBA" id="ARBA00022695"/>
    </source>
</evidence>
<dbReference type="Proteomes" id="UP001165080">
    <property type="component" value="Unassembled WGS sequence"/>
</dbReference>
<gene>
    <name evidence="16" type="primary">PLEST005109</name>
    <name evidence="16" type="ORF">PLESTB_000859400</name>
</gene>
<keyword evidence="4" id="KW-0934">Plastid</keyword>
<evidence type="ECO:0000256" key="9">
    <source>
        <dbReference type="ARBA" id="ARBA00022842"/>
    </source>
</evidence>
<dbReference type="Pfam" id="PF04997">
    <property type="entry name" value="RNA_pol_Rpb1_1"/>
    <property type="match status" value="1"/>
</dbReference>
<evidence type="ECO:0000256" key="13">
    <source>
        <dbReference type="SAM" id="Coils"/>
    </source>
</evidence>
<dbReference type="Gene3D" id="1.10.357.120">
    <property type="match status" value="1"/>
</dbReference>
<feature type="domain" description="RNA polymerase N-terminal" evidence="15">
    <location>
        <begin position="484"/>
        <end position="846"/>
    </location>
</feature>
<evidence type="ECO:0000256" key="3">
    <source>
        <dbReference type="ARBA" id="ARBA00022478"/>
    </source>
</evidence>
<proteinExistence type="inferred from homology"/>
<evidence type="ECO:0000256" key="11">
    <source>
        <dbReference type="ARBA" id="ARBA00023242"/>
    </source>
</evidence>
<feature type="compositionally biased region" description="Low complexity" evidence="14">
    <location>
        <begin position="385"/>
        <end position="395"/>
    </location>
</feature>
<protein>
    <recommendedName>
        <fullName evidence="12">DNA-directed RNA polymerase subunit</fullName>
        <ecNumber evidence="12">2.7.7.6</ecNumber>
    </recommendedName>
</protein>